<feature type="transmembrane region" description="Helical" evidence="1">
    <location>
        <begin position="35"/>
        <end position="61"/>
    </location>
</feature>
<sequence length="178" mass="19909">MNKTLKKNNVFQKIGRMLKLNFVKLLRSSEGANKVALGFAIGFGLEMLVISTAGLIYVLLIPLVRLSKASLPVAIIGNLIGKVSLLPVILLPLALKIGKLIYPGRVRIVNHLRHFSFTDLLHGDFQGLINLLYGGLHVLIGMVILGSLLGFISYFVVNFLYEKEKNRRLKKRQAKFVW</sequence>
<reference evidence="3 4" key="1">
    <citation type="submission" date="2023-07" db="EMBL/GenBank/DDBJ databases">
        <title>Genomic Encyclopedia of Type Strains, Phase IV (KMG-IV): sequencing the most valuable type-strain genomes for metagenomic binning, comparative biology and taxonomic classification.</title>
        <authorList>
            <person name="Goeker M."/>
        </authorList>
    </citation>
    <scope>NUCLEOTIDE SEQUENCE [LARGE SCALE GENOMIC DNA]</scope>
    <source>
        <strain evidence="3 4">DSM 27594</strain>
    </source>
</reference>
<evidence type="ECO:0000313" key="3">
    <source>
        <dbReference type="EMBL" id="MDQ0201690.1"/>
    </source>
</evidence>
<evidence type="ECO:0000313" key="4">
    <source>
        <dbReference type="Proteomes" id="UP001224122"/>
    </source>
</evidence>
<keyword evidence="1" id="KW-0472">Membrane</keyword>
<feature type="transmembrane region" description="Helical" evidence="1">
    <location>
        <begin position="138"/>
        <end position="161"/>
    </location>
</feature>
<name>A0ABT9Y2D2_9BACI</name>
<feature type="domain" description="DUF2062" evidence="2">
    <location>
        <begin position="16"/>
        <end position="169"/>
    </location>
</feature>
<evidence type="ECO:0000259" key="2">
    <source>
        <dbReference type="Pfam" id="PF09835"/>
    </source>
</evidence>
<dbReference type="EMBL" id="JAUSTW010000011">
    <property type="protein sequence ID" value="MDQ0201690.1"/>
    <property type="molecule type" value="Genomic_DNA"/>
</dbReference>
<protein>
    <submittedName>
        <fullName evidence="3">Uncharacterized protein (DUF2062 family)</fullName>
    </submittedName>
</protein>
<organism evidence="3 4">
    <name type="scientific">Neobacillus ginsengisoli</name>
    <dbReference type="NCBI Taxonomy" id="904295"/>
    <lineage>
        <taxon>Bacteria</taxon>
        <taxon>Bacillati</taxon>
        <taxon>Bacillota</taxon>
        <taxon>Bacilli</taxon>
        <taxon>Bacillales</taxon>
        <taxon>Bacillaceae</taxon>
        <taxon>Neobacillus</taxon>
    </lineage>
</organism>
<keyword evidence="1" id="KW-1133">Transmembrane helix</keyword>
<dbReference type="Pfam" id="PF09835">
    <property type="entry name" value="DUF2062"/>
    <property type="match status" value="1"/>
</dbReference>
<dbReference type="RefSeq" id="WP_370876279.1">
    <property type="nucleotide sequence ID" value="NZ_JAUSTW010000011.1"/>
</dbReference>
<keyword evidence="1" id="KW-0812">Transmembrane</keyword>
<keyword evidence="4" id="KW-1185">Reference proteome</keyword>
<proteinExistence type="predicted"/>
<accession>A0ABT9Y2D2</accession>
<dbReference type="InterPro" id="IPR018639">
    <property type="entry name" value="DUF2062"/>
</dbReference>
<evidence type="ECO:0000256" key="1">
    <source>
        <dbReference type="SAM" id="Phobius"/>
    </source>
</evidence>
<gene>
    <name evidence="3" type="ORF">J2S10_004900</name>
</gene>
<dbReference type="Proteomes" id="UP001224122">
    <property type="component" value="Unassembled WGS sequence"/>
</dbReference>
<comment type="caution">
    <text evidence="3">The sequence shown here is derived from an EMBL/GenBank/DDBJ whole genome shotgun (WGS) entry which is preliminary data.</text>
</comment>
<feature type="transmembrane region" description="Helical" evidence="1">
    <location>
        <begin position="73"/>
        <end position="95"/>
    </location>
</feature>